<dbReference type="EMBL" id="KC662249">
    <property type="protein sequence ID" value="AGM15594.1"/>
    <property type="molecule type" value="Genomic_DNA"/>
</dbReference>
<accession>A0AC59EXK1</accession>
<keyword evidence="2" id="KW-1185">Reference proteome</keyword>
<name>A0AC59EXK1_9VIRU</name>
<sequence>MPSKSAQKKVVEPVVAVADVAAPEPKKSKAKVAPATEVPVVTKKETKPRAKKDAAPVVVAPAVDAENVVVAESSVDTSIADGFTEFIVKFGGMVQQFAALKTELKTLERKVAKQLKVVEKIQNKKKRKGTRAPSGFVKPSPISDELATFLGKAPGTEMARTDVTREINKYIRGNELQDKENGRIIKADAALKALLKLDDADPSVVLTYFNLQKYMSPHFPKQPPAVVA</sequence>
<organism evidence="1 2">
    <name type="scientific">Phaeocystis globosa virus PgV-16T</name>
    <dbReference type="NCBI Taxonomy" id="3071227"/>
    <lineage>
        <taxon>Viruses</taxon>
        <taxon>Varidnaviria</taxon>
        <taxon>Bamfordvirae</taxon>
        <taxon>Nucleocytoviricota</taxon>
        <taxon>Megaviricetes</taxon>
        <taxon>Imitervirales</taxon>
        <taxon>Mesomimiviridae</taxon>
        <taxon>Tethysvirus</taxon>
        <taxon>Tethysvirus hollandense</taxon>
    </lineage>
</organism>
<evidence type="ECO:0000313" key="2">
    <source>
        <dbReference type="Proteomes" id="UP000204225"/>
    </source>
</evidence>
<reference evidence="1 2" key="1">
    <citation type="journal article" date="2013" name="Proc. Natl. Acad. Sci. U.S.A.">
        <title>Genome of Phaeocystis globosa virus PgV-16T highlights the common ancestry of the largest known DNA viruses infecting eukaryotes.</title>
        <authorList>
            <person name="Santini S."/>
            <person name="Jeudy S."/>
            <person name="Bartoli J."/>
            <person name="Poirot O."/>
            <person name="Lescot M."/>
            <person name="Abergel C."/>
            <person name="Barbe V."/>
            <person name="Wommack K.E."/>
            <person name="Noordeloos A.A."/>
            <person name="Brussaard C.P."/>
            <person name="Claverie J.M."/>
        </authorList>
    </citation>
    <scope>NUCLEOTIDE SEQUENCE [LARGE SCALE GENOMIC DNA]</scope>
    <source>
        <strain evidence="1 2">16T</strain>
    </source>
</reference>
<dbReference type="Proteomes" id="UP000204225">
    <property type="component" value="Segment"/>
</dbReference>
<gene>
    <name evidence="1" type="ORF">PGCG_00283</name>
</gene>
<protein>
    <submittedName>
        <fullName evidence="1">SWIB-domain-containing protein</fullName>
    </submittedName>
</protein>
<evidence type="ECO:0000313" key="1">
    <source>
        <dbReference type="EMBL" id="AGM15594.1"/>
    </source>
</evidence>
<proteinExistence type="predicted"/>